<feature type="chain" id="PRO_5030807498" description="Calcium/calmodulin-dependent protein kinase II association-domain domain-containing protein" evidence="1">
    <location>
        <begin position="22"/>
        <end position="490"/>
    </location>
</feature>
<evidence type="ECO:0000313" key="3">
    <source>
        <dbReference type="EMBL" id="CAE2251516.1"/>
    </source>
</evidence>
<evidence type="ECO:0000256" key="1">
    <source>
        <dbReference type="SAM" id="SignalP"/>
    </source>
</evidence>
<reference evidence="3" key="1">
    <citation type="submission" date="2021-01" db="EMBL/GenBank/DDBJ databases">
        <authorList>
            <person name="Corre E."/>
            <person name="Pelletier E."/>
            <person name="Niang G."/>
            <person name="Scheremetjew M."/>
            <person name="Finn R."/>
            <person name="Kale V."/>
            <person name="Holt S."/>
            <person name="Cochrane G."/>
            <person name="Meng A."/>
            <person name="Brown T."/>
            <person name="Cohen L."/>
        </authorList>
    </citation>
    <scope>NUCLEOTIDE SEQUENCE</scope>
    <source>
        <strain evidence="3">Isolate 1302-5</strain>
    </source>
</reference>
<dbReference type="InterPro" id="IPR011944">
    <property type="entry name" value="Steroid_delta5-4_isomerase"/>
</dbReference>
<dbReference type="AlphaFoldDB" id="A0A7S4J4T4"/>
<gene>
    <name evidence="3" type="ORF">OAUR00152_LOCUS21577</name>
</gene>
<dbReference type="InterPro" id="IPR032710">
    <property type="entry name" value="NTF2-like_dom_sf"/>
</dbReference>
<dbReference type="Pfam" id="PF08332">
    <property type="entry name" value="CaMKII_AD"/>
    <property type="match status" value="3"/>
</dbReference>
<proteinExistence type="predicted"/>
<accession>A0A7S4J4T4</accession>
<organism evidence="3">
    <name type="scientific">Odontella aurita</name>
    <dbReference type="NCBI Taxonomy" id="265563"/>
    <lineage>
        <taxon>Eukaryota</taxon>
        <taxon>Sar</taxon>
        <taxon>Stramenopiles</taxon>
        <taxon>Ochrophyta</taxon>
        <taxon>Bacillariophyta</taxon>
        <taxon>Mediophyceae</taxon>
        <taxon>Biddulphiophycidae</taxon>
        <taxon>Eupodiscales</taxon>
        <taxon>Odontellaceae</taxon>
        <taxon>Odontella</taxon>
    </lineage>
</organism>
<dbReference type="NCBIfam" id="TIGR02246">
    <property type="entry name" value="SgcJ/EcaC family oxidoreductase"/>
    <property type="match status" value="2"/>
</dbReference>
<feature type="domain" description="Calcium/calmodulin-dependent protein kinase II association-domain" evidence="2">
    <location>
        <begin position="354"/>
        <end position="474"/>
    </location>
</feature>
<dbReference type="GO" id="GO:0004683">
    <property type="term" value="F:calcium/calmodulin-dependent protein kinase activity"/>
    <property type="evidence" value="ECO:0007669"/>
    <property type="project" value="InterPro"/>
</dbReference>
<evidence type="ECO:0000259" key="2">
    <source>
        <dbReference type="Pfam" id="PF08332"/>
    </source>
</evidence>
<feature type="domain" description="Calcium/calmodulin-dependent protein kinase II association-domain" evidence="2">
    <location>
        <begin position="87"/>
        <end position="205"/>
    </location>
</feature>
<name>A0A7S4J4T4_9STRA</name>
<feature type="domain" description="Calcium/calmodulin-dependent protein kinase II association-domain" evidence="2">
    <location>
        <begin position="216"/>
        <end position="334"/>
    </location>
</feature>
<dbReference type="GO" id="GO:0005516">
    <property type="term" value="F:calmodulin binding"/>
    <property type="evidence" value="ECO:0007669"/>
    <property type="project" value="InterPro"/>
</dbReference>
<feature type="signal peptide" evidence="1">
    <location>
        <begin position="1"/>
        <end position="21"/>
    </location>
</feature>
<dbReference type="EMBL" id="HBKQ01031685">
    <property type="protein sequence ID" value="CAE2251516.1"/>
    <property type="molecule type" value="Transcribed_RNA"/>
</dbReference>
<sequence>MKLSSFAIVLAASAGNHAVNAFTSVSGTNQRLARAASATPAPFGVVIPTEGSATALAGRRRKGKKTYGKVNIKKPSTSSPVIKAVTESEIRSLFSLWNNALATGDSRIVAKRYAKEAVLLPTVSDTPRTDYASIKDYFDAFLLKEPQGTILEGDIRIGDGWAQDAGIYEFTMGATGDKVKARYTYVYVFENNQWKIAHHHSSVMPEGIDIAKAITEDEVRGLFQLWNSALDTLDSDAVAKRYAKTGVLLPTVSDVPRTDYDSIKDYFNAFLLKKPQGTILESNVMIGTNWCQDAGIYEFTMGATGDKVKARYSFIYTFEDGQWKIAHHHSSMMPEAQLEPVTTSADPSAVVLEDKDVKSLFSLWNDALATLDPDAVAARYSKSPCLLPTVSDVPRTDYDSIKAYFVDFLKKEPQGTILESYTTSGPNWCMDDGIYEFVFGATGDIVKARYSFVYTKDENDDTWKIAHHHSSQMPEEVVPKASLEAAVVEA</sequence>
<dbReference type="Gene3D" id="3.10.450.50">
    <property type="match status" value="3"/>
</dbReference>
<keyword evidence="1" id="KW-0732">Signal</keyword>
<dbReference type="SUPFAM" id="SSF54427">
    <property type="entry name" value="NTF2-like"/>
    <property type="match status" value="3"/>
</dbReference>
<dbReference type="InterPro" id="IPR013543">
    <property type="entry name" value="Ca/CaM-dep_prot_kinase-assoc"/>
</dbReference>
<protein>
    <recommendedName>
        <fullName evidence="2">Calcium/calmodulin-dependent protein kinase II association-domain domain-containing protein</fullName>
    </recommendedName>
</protein>